<evidence type="ECO:0000256" key="1">
    <source>
        <dbReference type="SAM" id="MobiDB-lite"/>
    </source>
</evidence>
<accession>A0AAV5HZP1</accession>
<dbReference type="Pfam" id="PF00078">
    <property type="entry name" value="RVT_1"/>
    <property type="match status" value="1"/>
</dbReference>
<evidence type="ECO:0000313" key="3">
    <source>
        <dbReference type="EMBL" id="GKU94278.1"/>
    </source>
</evidence>
<keyword evidence="4" id="KW-1185">Reference proteome</keyword>
<proteinExistence type="predicted"/>
<gene>
    <name evidence="3" type="ORF">SLEP1_g7797</name>
</gene>
<dbReference type="InterPro" id="IPR000477">
    <property type="entry name" value="RT_dom"/>
</dbReference>
<dbReference type="PANTHER" id="PTHR33116:SF75">
    <property type="entry name" value="RIBONUCLEASE H PROTEIN"/>
    <property type="match status" value="1"/>
</dbReference>
<feature type="domain" description="Reverse transcriptase" evidence="2">
    <location>
        <begin position="854"/>
        <end position="1130"/>
    </location>
</feature>
<dbReference type="EMBL" id="BPVZ01000008">
    <property type="protein sequence ID" value="GKU94278.1"/>
    <property type="molecule type" value="Genomic_DNA"/>
</dbReference>
<evidence type="ECO:0000313" key="4">
    <source>
        <dbReference type="Proteomes" id="UP001054252"/>
    </source>
</evidence>
<name>A0AAV5HZP1_9ROSI</name>
<dbReference type="Proteomes" id="UP001054252">
    <property type="component" value="Unassembled WGS sequence"/>
</dbReference>
<comment type="caution">
    <text evidence="3">The sequence shown here is derived from an EMBL/GenBank/DDBJ whole genome shotgun (WGS) entry which is preliminary data.</text>
</comment>
<reference evidence="3 4" key="1">
    <citation type="journal article" date="2021" name="Commun. Biol.">
        <title>The genome of Shorea leprosula (Dipterocarpaceae) highlights the ecological relevance of drought in aseasonal tropical rainforests.</title>
        <authorList>
            <person name="Ng K.K.S."/>
            <person name="Kobayashi M.J."/>
            <person name="Fawcett J.A."/>
            <person name="Hatakeyama M."/>
            <person name="Paape T."/>
            <person name="Ng C.H."/>
            <person name="Ang C.C."/>
            <person name="Tnah L.H."/>
            <person name="Lee C.T."/>
            <person name="Nishiyama T."/>
            <person name="Sese J."/>
            <person name="O'Brien M.J."/>
            <person name="Copetti D."/>
            <person name="Mohd Noor M.I."/>
            <person name="Ong R.C."/>
            <person name="Putra M."/>
            <person name="Sireger I.Z."/>
            <person name="Indrioko S."/>
            <person name="Kosugi Y."/>
            <person name="Izuno A."/>
            <person name="Isagi Y."/>
            <person name="Lee S.L."/>
            <person name="Shimizu K.K."/>
        </authorList>
    </citation>
    <scope>NUCLEOTIDE SEQUENCE [LARGE SCALE GENOMIC DNA]</scope>
    <source>
        <strain evidence="3">214</strain>
    </source>
</reference>
<dbReference type="InterPro" id="IPR043502">
    <property type="entry name" value="DNA/RNA_pol_sf"/>
</dbReference>
<feature type="region of interest" description="Disordered" evidence="1">
    <location>
        <begin position="1"/>
        <end position="26"/>
    </location>
</feature>
<feature type="compositionally biased region" description="Basic and acidic residues" evidence="1">
    <location>
        <begin position="1"/>
        <end position="10"/>
    </location>
</feature>
<protein>
    <recommendedName>
        <fullName evidence="2">Reverse transcriptase domain-containing protein</fullName>
    </recommendedName>
</protein>
<sequence length="1505" mass="171335">MRELERESARVRARFPTAKDSGSGIRRQLPRYGKQYLGQATSYFFYDFPADQSAKDLWEMERKLNQIKIDSYYLKVKLAENMKRGREETVLGQHKQLEKQWIRRDSKVSPRKTYAQVVVGNMGALEEGKSSTNGAKQGVAKKGKGAMEDAGEEVLRVRELKVTPETSPEKASGPEIEWVLNFIPKDEEVAWLKCSMVAEVRSLDMVKRIQNRLDVEGIMVNVALLGGRQVILVDNSDGSLEEFLTRNGELVELWFEWIKPCFLSTVSSLCRLVWLRLNGVPLKAWSERCLTELGSIIGEVILVDEDTRSKSFLCEGRVLILSAEKMKIATTICLQVDGEDFPIAVSEEEWRMDPDWWLAGERRNLATQPSSEYSSSDNEGGDDGYNNLNLNFNGNGLLCKDGGELAEDHAVMDLVSFKELSRQAESKGEEAAGFVGLNGLEEFGPDKGKQVGPGVGDIVFGLEEAQPGGGSIFKTQEVSTQLQQMALTGKKCRTLKEVYAGDAGEDELMRRGTIWITARTKSRRDIRVPATQEAERPNLQQESCSVSDGCIQHRNGIIQRQLETKEVREIFELGQRLGIQCQQNDEDVISRQRKASLWEEIGGSILEVGGRWLVAGDFNTVRNVTERKGRLGETQDMEDFNHFVEGTGLIDVGNVDWGPKPFRVLDAWQQHPDFQEFVENRWKAMQIEGWASYKCKQKLKLLKEDCKGWNSGLFGNVETQFDTLVKQVERLDKKSEEDELEENEVLLRKECFQGMWEILRKREAVWKQKARTNWVCLGDANTAFFHRSVHARRAQNGIFGIIGEKGWVEEPDAVKEEAVKYFSKLFRDEKWRRPVLGGIQFRRISAIQKEWLERPFTIKEIEEGLRSCDGSKAPRPDVQFKEYRPISLIGCLYKLLAKVLANRLKKVMANIISESQSAFVGGRQLVDSVLILNEAVDEVKRRKQESFIFKADFEKAYDCVNWDFLDWMMDRMGFGAKWRKWIRECLSTARISILMNGSPTMEFTTSKGLRQGDPLSPFLFLLVGEGLCGLVRKAESEGLFQGVNIGTSGMSLSLLQFADDSVFIGKACADNLRVMKVILHWFELISGLKVNFSKSHLYGFNISKGWVKGATAILHCGVGKVPFIYLGLPVGGNPGRKKFWNSVLDCFQSKLASWKSPLLSFGGRITLINSVLSALPIFYFSLFKIPKCVLIELVKIQRNFFWGGVNLDKKISWVSWDSICVDKERGGLGVDDLERRNCALLGKWWYRLGDGLEGLWKRVIWEKYYGGRKEVEVTSFASFNMSRVWKDIVSVGSGSERLLEMLVKGFKWKVGDGSCVNFWSDKWVGEKPLKNLFPRWRHGCLGRAVGEEEQLRELIDGVKLKNDGVDSWRWIHSGDGSYSVKVAYDFLTPKILDWWGLQSVLPNNIFGLVEYVVYGIGGGRLKELGALIFLVGAWFIWYWRNIKVFQTVSMTEAQLLESIQAKSFLWLKNKEFGCVFSYIDWVSNPMDCREAIVQYRKELKNYKQL</sequence>
<evidence type="ECO:0000259" key="2">
    <source>
        <dbReference type="PROSITE" id="PS50878"/>
    </source>
</evidence>
<dbReference type="PROSITE" id="PS50878">
    <property type="entry name" value="RT_POL"/>
    <property type="match status" value="1"/>
</dbReference>
<dbReference type="CDD" id="cd01650">
    <property type="entry name" value="RT_nLTR_like"/>
    <property type="match status" value="1"/>
</dbReference>
<dbReference type="SUPFAM" id="SSF56672">
    <property type="entry name" value="DNA/RNA polymerases"/>
    <property type="match status" value="1"/>
</dbReference>
<organism evidence="3 4">
    <name type="scientific">Rubroshorea leprosula</name>
    <dbReference type="NCBI Taxonomy" id="152421"/>
    <lineage>
        <taxon>Eukaryota</taxon>
        <taxon>Viridiplantae</taxon>
        <taxon>Streptophyta</taxon>
        <taxon>Embryophyta</taxon>
        <taxon>Tracheophyta</taxon>
        <taxon>Spermatophyta</taxon>
        <taxon>Magnoliopsida</taxon>
        <taxon>eudicotyledons</taxon>
        <taxon>Gunneridae</taxon>
        <taxon>Pentapetalae</taxon>
        <taxon>rosids</taxon>
        <taxon>malvids</taxon>
        <taxon>Malvales</taxon>
        <taxon>Dipterocarpaceae</taxon>
        <taxon>Rubroshorea</taxon>
    </lineage>
</organism>
<dbReference type="PANTHER" id="PTHR33116">
    <property type="entry name" value="REVERSE TRANSCRIPTASE ZINC-BINDING DOMAIN-CONTAINING PROTEIN-RELATED-RELATED"/>
    <property type="match status" value="1"/>
</dbReference>